<dbReference type="AlphaFoldDB" id="A0A7X2L2L6"/>
<evidence type="ECO:0000313" key="1">
    <source>
        <dbReference type="EMBL" id="MRN53496.1"/>
    </source>
</evidence>
<sequence length="99" mass="11602">MELDVFLKSFNESDWKSYLKVCRKMNIDYKTELGGIILPEDIALVLCYRFGERQAAKWLHTQVPILKNVQPKELLGNEQEKNILKEILLTQLSQHEIGR</sequence>
<dbReference type="RefSeq" id="WP_154118515.1">
    <property type="nucleotide sequence ID" value="NZ_WJXB01000003.1"/>
</dbReference>
<comment type="caution">
    <text evidence="1">The sequence shown here is derived from an EMBL/GenBank/DDBJ whole genome shotgun (WGS) entry which is preliminary data.</text>
</comment>
<name>A0A7X2L2L6_9BACL</name>
<protein>
    <recommendedName>
        <fullName evidence="3">Antitoxin Xre/MbcA/ParS-like toxin-binding domain-containing protein</fullName>
    </recommendedName>
</protein>
<organism evidence="1 2">
    <name type="scientific">Paenibacillus monticola</name>
    <dbReference type="NCBI Taxonomy" id="2666075"/>
    <lineage>
        <taxon>Bacteria</taxon>
        <taxon>Bacillati</taxon>
        <taxon>Bacillota</taxon>
        <taxon>Bacilli</taxon>
        <taxon>Bacillales</taxon>
        <taxon>Paenibacillaceae</taxon>
        <taxon>Paenibacillus</taxon>
    </lineage>
</organism>
<gene>
    <name evidence="1" type="ORF">GJB61_10870</name>
</gene>
<dbReference type="Proteomes" id="UP000463051">
    <property type="component" value="Unassembled WGS sequence"/>
</dbReference>
<evidence type="ECO:0008006" key="3">
    <source>
        <dbReference type="Google" id="ProtNLM"/>
    </source>
</evidence>
<dbReference type="EMBL" id="WJXB01000003">
    <property type="protein sequence ID" value="MRN53496.1"/>
    <property type="molecule type" value="Genomic_DNA"/>
</dbReference>
<accession>A0A7X2L2L6</accession>
<keyword evidence="2" id="KW-1185">Reference proteome</keyword>
<reference evidence="1 2" key="1">
    <citation type="submission" date="2019-11" db="EMBL/GenBank/DDBJ databases">
        <title>Paenibacillus monticola sp. nov., a novel PGPR strain isolated from mountain sample in China.</title>
        <authorList>
            <person name="Zhao Q."/>
            <person name="Li H.-P."/>
            <person name="Zhang J.-L."/>
        </authorList>
    </citation>
    <scope>NUCLEOTIDE SEQUENCE [LARGE SCALE GENOMIC DNA]</scope>
    <source>
        <strain evidence="1 2">LC-T2</strain>
    </source>
</reference>
<evidence type="ECO:0000313" key="2">
    <source>
        <dbReference type="Proteomes" id="UP000463051"/>
    </source>
</evidence>
<proteinExistence type="predicted"/>